<name>A0A7S3DR25_9STRA</name>
<dbReference type="InterPro" id="IPR052595">
    <property type="entry name" value="LRRC69/RLP"/>
</dbReference>
<gene>
    <name evidence="4" type="ORF">APAL1065_LOCUS13965</name>
</gene>
<dbReference type="Pfam" id="PF00560">
    <property type="entry name" value="LRR_1"/>
    <property type="match status" value="3"/>
</dbReference>
<dbReference type="SMART" id="SM00369">
    <property type="entry name" value="LRR_TYP"/>
    <property type="match status" value="13"/>
</dbReference>
<dbReference type="Gene3D" id="3.80.10.10">
    <property type="entry name" value="Ribonuclease Inhibitor"/>
    <property type="match status" value="7"/>
</dbReference>
<feature type="domain" description="Leucine-rich repeat-containing N-terminal plant-type" evidence="3">
    <location>
        <begin position="1119"/>
        <end position="1133"/>
    </location>
</feature>
<evidence type="ECO:0000256" key="1">
    <source>
        <dbReference type="ARBA" id="ARBA00022614"/>
    </source>
</evidence>
<dbReference type="PANTHER" id="PTHR48057">
    <property type="entry name" value="LEUCINE-RICH REPEAT SERINE/THREONINE-PROTEIN KINASE 1"/>
    <property type="match status" value="1"/>
</dbReference>
<evidence type="ECO:0000259" key="3">
    <source>
        <dbReference type="Pfam" id="PF08263"/>
    </source>
</evidence>
<dbReference type="SUPFAM" id="SSF52058">
    <property type="entry name" value="L domain-like"/>
    <property type="match status" value="5"/>
</dbReference>
<reference evidence="4" key="1">
    <citation type="submission" date="2021-01" db="EMBL/GenBank/DDBJ databases">
        <authorList>
            <person name="Corre E."/>
            <person name="Pelletier E."/>
            <person name="Niang G."/>
            <person name="Scheremetjew M."/>
            <person name="Finn R."/>
            <person name="Kale V."/>
            <person name="Holt S."/>
            <person name="Cochrane G."/>
            <person name="Meng A."/>
            <person name="Brown T."/>
            <person name="Cohen L."/>
        </authorList>
    </citation>
    <scope>NUCLEOTIDE SEQUENCE</scope>
    <source>
        <strain evidence="4">CCMP125</strain>
    </source>
</reference>
<dbReference type="InterPro" id="IPR001611">
    <property type="entry name" value="Leu-rich_rpt"/>
</dbReference>
<dbReference type="InterPro" id="IPR032675">
    <property type="entry name" value="LRR_dom_sf"/>
</dbReference>
<dbReference type="InterPro" id="IPR013210">
    <property type="entry name" value="LRR_N_plant-typ"/>
</dbReference>
<dbReference type="FunFam" id="3.80.10.10:FF:000041">
    <property type="entry name" value="LRR receptor-like serine/threonine-protein kinase ERECTA"/>
    <property type="match status" value="2"/>
</dbReference>
<dbReference type="InterPro" id="IPR003591">
    <property type="entry name" value="Leu-rich_rpt_typical-subtyp"/>
</dbReference>
<sequence length="1806" mass="194638">MPSNILTLPNLVSLDLSNNHVDVTDWTALQHATSLSRLQFSHTRVTTLEGISGGKDVLTSLFLQGIEYNQQPLPEELFELTKLHTLQLEAADLGGELSTNIAKLTQLRRLTLNENQLQGPIPPMALNNLTQLEFLDLSDNDWTGGLPGNFLEHCVAMIDLRINGARAGLGGPLPSLSTLAAVEVVELAYNSFTGPIPVDFLQASQPTDPARNDITIDLAGNGINGALPSSLALFEDPLVLKLQDNEITSVPSNLCDPNSPTASTTGLWMNGQVATLGCPAILCEPGKWNARGRASADLPCDEVCPGNLLYWGQSTCVDAAPVPNREREILDELFVATGGRYWNKTADAWLDPQKPICAREGVICGSGTDQSDGGVTELRLDRFGLRGSIPTSVYELTDLRRLAVTRNPVQLTFDGIGNAQALEVVMASYTKLSNNLTGIQDSGPVMYSFHLNDCGLSGSFPSEVLAIPSLKDLRLSGNKLTGTLPRSHWDNMVNLENLLLDGNDFNGQIPSEVGGMVSLKILDLSSNQLSGPLPVELSDELTALTELNLANQQGLTSKLNGPLLDFAKAPNLMFLDLSHNQLAGNLPTSFLENVQNGNDTIIVDLSYNQLGGPIPVEWDDLSHLLVYLEANKIDEIAPEVCANTGWMDEMGFDSTTIIAGPVCDWLLCPPGTQSSTGRDSTDGSCTDCDGGIIDAPFYGSVSCSPSGSTGGGGGNNGGGAPGDERSALMAFYDTMKGDEWVHNDNWGSNLNLCTWYGVVCRDDLSVAELRLENNGLTNANAEEPDQSDAIAALSPIEGLRLLDLKGNEINLNFASLPTTTKLEVIRISKTAVTSLAGLEKATKLTSIHAMDNALAGEFPTNILQLSEMTELYLSFNKLNGTLPEAISSLSKLEEMYIYDNELTGMLPASIAQMAELREVVLGENYFHGPIPNEFSNMGNLEQLALQSQKGKELLDGPLPDFTGAPNLWYLDVSNNDIGPTLPDDLLVGSSQKDQPVSLLLRNNDLTGSIPASLDAFKELFIDLADNRITSIPATLCDNTGWMNGAVAEVQSCDSILCPIGYYSDLGRQDTAARPCTKCDQETTGYMGQTTCRVDDSEKAILNMLFEQTGGLSWKKNDKWGTNEPICSWEGVTCAGDLQDEEGVQTINLIDNGLVGTFPSQMFGLPSLVELGLRGNEDLVVSLNGIQNAAATLEVLDVSNTLLESLAWISRATKLKSIYADQAGLIGGFPDELLSIPTLQTIHLNWNFLVGRLPIDIGVQLPGLKYLHVSGNDFHGPIPTSVGFLAELEELILDDNLISGELPSTELSYLPRLRHLSVVRIAKSGRKVTGPLPTLDKVPLLESLGLDNNDLTGTIPENFLSSSVSVQEVVMTHNSLVGGIPDALASLSQVHLAVIANEITKISQEFCDENEWIESTASFFNASCDGFMCPPGTANQFGRGVDLNNPCEPCEDDNGATFYGSTSCEVPADERAILTKIFDDLQGHGWTRNDYWGSKASVCDWYGVSCDNGAVVAINLSSNNLKGDVPSEIFHLPKLQQLLLSSNQIQISFDEIGKAANLLELRLASTGLRSLEGINSAKMLTFLSIASNNLAGQFPDGLFALENLRFLAMNNNALTGPVPEDIGELRYLRYLQLDSNLFNQNVPSFSKSLTLTHVRMAGNELTGEIPADFLRSVPARSTMQVDLSNNRLTGQVPEALGRFDKMTLALQQNQITDLPTSLCGKEDWNDGDVAIYGCDGIMCAPGTSTLDGRHTTGKPCVACPQADPDFFGQALCESVIAPASSSTSIRQWIFRISFLSYVLATAITWLA</sequence>
<dbReference type="EMBL" id="HBHT01020864">
    <property type="protein sequence ID" value="CAD9970125.1"/>
    <property type="molecule type" value="Transcribed_RNA"/>
</dbReference>
<keyword evidence="1" id="KW-0433">Leucine-rich repeat</keyword>
<proteinExistence type="predicted"/>
<organism evidence="4">
    <name type="scientific">Entomoneis paludosa</name>
    <dbReference type="NCBI Taxonomy" id="265537"/>
    <lineage>
        <taxon>Eukaryota</taxon>
        <taxon>Sar</taxon>
        <taxon>Stramenopiles</taxon>
        <taxon>Ochrophyta</taxon>
        <taxon>Bacillariophyta</taxon>
        <taxon>Bacillariophyceae</taxon>
        <taxon>Bacillariophycidae</taxon>
        <taxon>Entomoneidaceae</taxon>
        <taxon>Entomoneis</taxon>
    </lineage>
</organism>
<protein>
    <recommendedName>
        <fullName evidence="3">Leucine-rich repeat-containing N-terminal plant-type domain-containing protein</fullName>
    </recommendedName>
</protein>
<keyword evidence="2" id="KW-0677">Repeat</keyword>
<dbReference type="Pfam" id="PF13855">
    <property type="entry name" value="LRR_8"/>
    <property type="match status" value="1"/>
</dbReference>
<evidence type="ECO:0000256" key="2">
    <source>
        <dbReference type="ARBA" id="ARBA00022737"/>
    </source>
</evidence>
<feature type="domain" description="Leucine-rich repeat-containing N-terminal plant-type" evidence="3">
    <location>
        <begin position="723"/>
        <end position="760"/>
    </location>
</feature>
<feature type="domain" description="Leucine-rich repeat-containing N-terminal plant-type" evidence="3">
    <location>
        <begin position="1490"/>
        <end position="1506"/>
    </location>
</feature>
<evidence type="ECO:0000313" key="4">
    <source>
        <dbReference type="EMBL" id="CAD9970125.1"/>
    </source>
</evidence>
<dbReference type="Pfam" id="PF08263">
    <property type="entry name" value="LRRNT_2"/>
    <property type="match status" value="3"/>
</dbReference>
<accession>A0A7S3DR25</accession>